<accession>A0A167M936</accession>
<evidence type="ECO:0000313" key="16">
    <source>
        <dbReference type="Proteomes" id="UP000076738"/>
    </source>
</evidence>
<dbReference type="PANTHER" id="PTHR11056">
    <property type="entry name" value="HOMOGENTISATE 1,2-DIOXYGENASE"/>
    <property type="match status" value="1"/>
</dbReference>
<comment type="similarity">
    <text evidence="3">Belongs to the homogentisate dioxygenase family.</text>
</comment>
<dbReference type="InterPro" id="IPR011051">
    <property type="entry name" value="RmlC_Cupin_sf"/>
</dbReference>
<dbReference type="AlphaFoldDB" id="A0A167M936"/>
<evidence type="ECO:0000256" key="7">
    <source>
        <dbReference type="ARBA" id="ARBA00022964"/>
    </source>
</evidence>
<evidence type="ECO:0000256" key="11">
    <source>
        <dbReference type="PIRSR" id="PIRSR605708-1"/>
    </source>
</evidence>
<dbReference type="SUPFAM" id="SSF51182">
    <property type="entry name" value="RmlC-like cupins"/>
    <property type="match status" value="1"/>
</dbReference>
<keyword evidence="5 12" id="KW-0479">Metal-binding</keyword>
<keyword evidence="9 12" id="KW-0408">Iron</keyword>
<evidence type="ECO:0000256" key="12">
    <source>
        <dbReference type="PIRSR" id="PIRSR605708-2"/>
    </source>
</evidence>
<dbReference type="GO" id="GO:0005737">
    <property type="term" value="C:cytoplasm"/>
    <property type="evidence" value="ECO:0007669"/>
    <property type="project" value="TreeGrafter"/>
</dbReference>
<evidence type="ECO:0000256" key="5">
    <source>
        <dbReference type="ARBA" id="ARBA00022723"/>
    </source>
</evidence>
<keyword evidence="16" id="KW-1185">Reference proteome</keyword>
<dbReference type="GO" id="GO:0004411">
    <property type="term" value="F:homogentisate 1,2-dioxygenase activity"/>
    <property type="evidence" value="ECO:0007669"/>
    <property type="project" value="UniProtKB-EC"/>
</dbReference>
<feature type="active site" description="Proton acceptor" evidence="11">
    <location>
        <position position="359"/>
    </location>
</feature>
<keyword evidence="10" id="KW-0585">Phenylalanine catabolism</keyword>
<dbReference type="InterPro" id="IPR046452">
    <property type="entry name" value="HgmA_N"/>
</dbReference>
<proteinExistence type="inferred from homology"/>
<keyword evidence="8" id="KW-0560">Oxidoreductase</keyword>
<dbReference type="InterPro" id="IPR005708">
    <property type="entry name" value="Homogentis_dOase"/>
</dbReference>
<feature type="domain" description="Homogentisate 1,2-dioxygenase N-terminal" evidence="14">
    <location>
        <begin position="72"/>
        <end position="346"/>
    </location>
</feature>
<dbReference type="InterPro" id="IPR046451">
    <property type="entry name" value="HgmA_C"/>
</dbReference>
<feature type="binding site" evidence="12">
    <location>
        <position position="408"/>
    </location>
    <ligand>
        <name>Fe cation</name>
        <dbReference type="ChEBI" id="CHEBI:24875"/>
    </ligand>
</feature>
<dbReference type="GO" id="GO:0006572">
    <property type="term" value="P:L-tyrosine catabolic process"/>
    <property type="evidence" value="ECO:0007669"/>
    <property type="project" value="UniProtKB-KW"/>
</dbReference>
<dbReference type="CDD" id="cd07000">
    <property type="entry name" value="cupin_HGO_N"/>
    <property type="match status" value="1"/>
</dbReference>
<evidence type="ECO:0000259" key="14">
    <source>
        <dbReference type="Pfam" id="PF20510"/>
    </source>
</evidence>
<evidence type="ECO:0000256" key="2">
    <source>
        <dbReference type="ARBA" id="ARBA00004704"/>
    </source>
</evidence>
<dbReference type="Gene3D" id="2.60.120.10">
    <property type="entry name" value="Jelly Rolls"/>
    <property type="match status" value="1"/>
</dbReference>
<comment type="cofactor">
    <cofactor evidence="1 12">
        <name>Fe cation</name>
        <dbReference type="ChEBI" id="CHEBI:24875"/>
    </cofactor>
</comment>
<reference evidence="15 16" key="1">
    <citation type="journal article" date="2016" name="Mol. Biol. Evol.">
        <title>Comparative Genomics of Early-Diverging Mushroom-Forming Fungi Provides Insights into the Origins of Lignocellulose Decay Capabilities.</title>
        <authorList>
            <person name="Nagy L.G."/>
            <person name="Riley R."/>
            <person name="Tritt A."/>
            <person name="Adam C."/>
            <person name="Daum C."/>
            <person name="Floudas D."/>
            <person name="Sun H."/>
            <person name="Yadav J.S."/>
            <person name="Pangilinan J."/>
            <person name="Larsson K.H."/>
            <person name="Matsuura K."/>
            <person name="Barry K."/>
            <person name="Labutti K."/>
            <person name="Kuo R."/>
            <person name="Ohm R.A."/>
            <person name="Bhattacharya S.S."/>
            <person name="Shirouzu T."/>
            <person name="Yoshinaga Y."/>
            <person name="Martin F.M."/>
            <person name="Grigoriev I.V."/>
            <person name="Hibbett D.S."/>
        </authorList>
    </citation>
    <scope>NUCLEOTIDE SEQUENCE [LARGE SCALE GENOMIC DNA]</scope>
    <source>
        <strain evidence="15 16">TUFC12733</strain>
    </source>
</reference>
<evidence type="ECO:0000259" key="13">
    <source>
        <dbReference type="Pfam" id="PF04209"/>
    </source>
</evidence>
<dbReference type="Pfam" id="PF04209">
    <property type="entry name" value="HgmA_C"/>
    <property type="match status" value="1"/>
</dbReference>
<dbReference type="OrthoDB" id="1689029at2759"/>
<dbReference type="Proteomes" id="UP000076738">
    <property type="component" value="Unassembled WGS sequence"/>
</dbReference>
<keyword evidence="6" id="KW-0828">Tyrosine catabolism</keyword>
<gene>
    <name evidence="15" type="ORF">CALVIDRAFT_498837</name>
</gene>
<dbReference type="GO" id="GO:0046872">
    <property type="term" value="F:metal ion binding"/>
    <property type="evidence" value="ECO:0007669"/>
    <property type="project" value="UniProtKB-KW"/>
</dbReference>
<name>A0A167M936_CALVF</name>
<feature type="binding site" evidence="12">
    <location>
        <position position="438"/>
    </location>
    <ligand>
        <name>homogentisate</name>
        <dbReference type="ChEBI" id="CHEBI:16169"/>
    </ligand>
</feature>
<evidence type="ECO:0000313" key="15">
    <source>
        <dbReference type="EMBL" id="KZO96469.1"/>
    </source>
</evidence>
<organism evidence="15 16">
    <name type="scientific">Calocera viscosa (strain TUFC12733)</name>
    <dbReference type="NCBI Taxonomy" id="1330018"/>
    <lineage>
        <taxon>Eukaryota</taxon>
        <taxon>Fungi</taxon>
        <taxon>Dikarya</taxon>
        <taxon>Basidiomycota</taxon>
        <taxon>Agaricomycotina</taxon>
        <taxon>Dacrymycetes</taxon>
        <taxon>Dacrymycetales</taxon>
        <taxon>Dacrymycetaceae</taxon>
        <taxon>Calocera</taxon>
    </lineage>
</organism>
<evidence type="ECO:0000256" key="8">
    <source>
        <dbReference type="ARBA" id="ARBA00023002"/>
    </source>
</evidence>
<dbReference type="STRING" id="1330018.A0A167M936"/>
<keyword evidence="7 15" id="KW-0223">Dioxygenase</keyword>
<feature type="binding site" evidence="12">
    <location>
        <position position="402"/>
    </location>
    <ligand>
        <name>Fe cation</name>
        <dbReference type="ChEBI" id="CHEBI:24875"/>
    </ligand>
</feature>
<protein>
    <recommendedName>
        <fullName evidence="4">homogentisate 1,2-dioxygenase</fullName>
        <ecNumber evidence="4">1.13.11.5</ecNumber>
    </recommendedName>
</protein>
<dbReference type="EMBL" id="KV417284">
    <property type="protein sequence ID" value="KZO96469.1"/>
    <property type="molecule type" value="Genomic_DNA"/>
</dbReference>
<dbReference type="NCBIfam" id="TIGR01015">
    <property type="entry name" value="hmgA"/>
    <property type="match status" value="1"/>
</dbReference>
<dbReference type="UniPathway" id="UPA00139">
    <property type="reaction ID" value="UER00339"/>
</dbReference>
<dbReference type="EC" id="1.13.11.5" evidence="4"/>
<feature type="domain" description="Homogentisate 1,2-dioxygenase C-terminal" evidence="13">
    <location>
        <begin position="348"/>
        <end position="501"/>
    </location>
</feature>
<sequence>MYRRPAHARALARLSAVRAASSLARPLALARPTATAPTALPALRTFRRELNTQRGGYAVLGDNGNTSKDPYTYQVGFGNRFASDGSPGTLPHAQNSPQKVKYDLYAEQITATSFVAPRHQNQYAWFYRIRPAVAHQGFTALPDNPDLESNFLPNNPHVHVSATQLAWRPFDIPKGNGVDFVDGLKTIAGNGDPTLKEGLAIHIYAANKDMERRAFASNDGDLLIVPEQGRLDIQTEQGHLMVRPGEVAIIQRGLRFKVKLPDGPSRGYIQEVYGVHYELPQLGPLGSNGLANPRDFEHPVAAFDIDPSPWDIVYKLCGKLFNCKQEHTPFDVVAWHGNYVPSKYALEKFINVGSISKDHIDPSIFCVLTAPSKVPGTPLADFLIFSPRWDVAHETYRPPYYHRNAASEFMGLIYGQYGGRSDAFQPGGASYECGFTPHGVAYEEFKAATEMELTPQYISDGSIAFMMESSMMFTLTDYAIKRSGKLHEHEPKMWDDLKAQFMNHVDTINGDLKKKGLEPLTDVSGKVLSNSDVKE</sequence>
<evidence type="ECO:0000256" key="3">
    <source>
        <dbReference type="ARBA" id="ARBA00007757"/>
    </source>
</evidence>
<evidence type="ECO:0000256" key="1">
    <source>
        <dbReference type="ARBA" id="ARBA00001962"/>
    </source>
</evidence>
<feature type="binding site" evidence="12">
    <location>
        <position position="438"/>
    </location>
    <ligand>
        <name>Fe cation</name>
        <dbReference type="ChEBI" id="CHEBI:24875"/>
    </ligand>
</feature>
<dbReference type="PANTHER" id="PTHR11056:SF4">
    <property type="entry name" value="HOMOGENTISATE 1,2-DIOXYGENASE"/>
    <property type="match status" value="1"/>
</dbReference>
<feature type="binding site" evidence="12">
    <location>
        <position position="417"/>
    </location>
    <ligand>
        <name>homogentisate</name>
        <dbReference type="ChEBI" id="CHEBI:16169"/>
    </ligand>
</feature>
<evidence type="ECO:0000256" key="10">
    <source>
        <dbReference type="ARBA" id="ARBA00023232"/>
    </source>
</evidence>
<dbReference type="GO" id="GO:0006559">
    <property type="term" value="P:L-phenylalanine catabolic process"/>
    <property type="evidence" value="ECO:0007669"/>
    <property type="project" value="UniProtKB-UniPathway"/>
</dbReference>
<dbReference type="InterPro" id="IPR014710">
    <property type="entry name" value="RmlC-like_jellyroll"/>
</dbReference>
<dbReference type="FunFam" id="2.60.120.10:FF:000034">
    <property type="entry name" value="Homogentisate 1,2-dioxygenase"/>
    <property type="match status" value="1"/>
</dbReference>
<evidence type="ECO:0000256" key="9">
    <source>
        <dbReference type="ARBA" id="ARBA00023004"/>
    </source>
</evidence>
<evidence type="ECO:0000256" key="4">
    <source>
        <dbReference type="ARBA" id="ARBA00013127"/>
    </source>
</evidence>
<evidence type="ECO:0000256" key="6">
    <source>
        <dbReference type="ARBA" id="ARBA00022878"/>
    </source>
</evidence>
<comment type="pathway">
    <text evidence="2">Amino-acid degradation; L-phenylalanine degradation; acetoacetate and fumarate from L-phenylalanine: step 4/6.</text>
</comment>
<dbReference type="Pfam" id="PF20510">
    <property type="entry name" value="HgmA_N"/>
    <property type="match status" value="1"/>
</dbReference>